<sequence>MHNLDILQNQKNDLFLIQLKNLIPFKWHFVGFS</sequence>
<dbReference type="AlphaFoldDB" id="A0A6S5C5R5"/>
<gene>
    <name evidence="1" type="ORF">WP3W19E03_32390</name>
</gene>
<name>A0A6S5C5R5_AERVE</name>
<reference evidence="1 2" key="1">
    <citation type="submission" date="2019-12" db="EMBL/GenBank/DDBJ databases">
        <title>complete genome sequences of Aeromonas veronii str. WP3-W19-ESBL-03 isolated from wastewater treatment plant effluent.</title>
        <authorList>
            <person name="Sekizuka T."/>
            <person name="Itokawa K."/>
            <person name="Yatsu K."/>
            <person name="Inamine Y."/>
            <person name="Kuroda M."/>
        </authorList>
    </citation>
    <scope>NUCLEOTIDE SEQUENCE [LARGE SCALE GENOMIC DNA]</scope>
    <source>
        <strain evidence="1 2">WP3-W19-ESBL-03</strain>
    </source>
</reference>
<evidence type="ECO:0000313" key="2">
    <source>
        <dbReference type="Proteomes" id="UP000515442"/>
    </source>
</evidence>
<dbReference type="Proteomes" id="UP000515442">
    <property type="component" value="Chromosome"/>
</dbReference>
<protein>
    <submittedName>
        <fullName evidence="1">Uncharacterized protein</fullName>
    </submittedName>
</protein>
<proteinExistence type="predicted"/>
<dbReference type="EMBL" id="AP022038">
    <property type="protein sequence ID" value="BBR40714.1"/>
    <property type="molecule type" value="Genomic_DNA"/>
</dbReference>
<evidence type="ECO:0000313" key="1">
    <source>
        <dbReference type="EMBL" id="BBR40714.1"/>
    </source>
</evidence>
<accession>A0A6S5C5R5</accession>
<organism evidence="1 2">
    <name type="scientific">Aeromonas veronii</name>
    <dbReference type="NCBI Taxonomy" id="654"/>
    <lineage>
        <taxon>Bacteria</taxon>
        <taxon>Pseudomonadati</taxon>
        <taxon>Pseudomonadota</taxon>
        <taxon>Gammaproteobacteria</taxon>
        <taxon>Aeromonadales</taxon>
        <taxon>Aeromonadaceae</taxon>
        <taxon>Aeromonas</taxon>
    </lineage>
</organism>